<feature type="region of interest" description="Disordered" evidence="6">
    <location>
        <begin position="1"/>
        <end position="36"/>
    </location>
</feature>
<feature type="transmembrane region" description="Helical" evidence="7">
    <location>
        <begin position="102"/>
        <end position="123"/>
    </location>
</feature>
<feature type="transmembrane region" description="Helical" evidence="7">
    <location>
        <begin position="305"/>
        <end position="324"/>
    </location>
</feature>
<dbReference type="RefSeq" id="XP_007912577.1">
    <property type="nucleotide sequence ID" value="XM_007914386.1"/>
</dbReference>
<feature type="transmembrane region" description="Helical" evidence="7">
    <location>
        <begin position="394"/>
        <end position="415"/>
    </location>
</feature>
<gene>
    <name evidence="9" type="ORF">UCRPA7_1807</name>
</gene>
<dbReference type="PROSITE" id="PS50850">
    <property type="entry name" value="MFS"/>
    <property type="match status" value="1"/>
</dbReference>
<dbReference type="Pfam" id="PF07690">
    <property type="entry name" value="MFS_1"/>
    <property type="match status" value="1"/>
</dbReference>
<dbReference type="InterPro" id="IPR011701">
    <property type="entry name" value="MFS"/>
</dbReference>
<comment type="subcellular location">
    <subcellularLocation>
        <location evidence="1">Membrane</location>
        <topology evidence="1">Multi-pass membrane protein</topology>
    </subcellularLocation>
</comment>
<feature type="transmembrane region" description="Helical" evidence="7">
    <location>
        <begin position="229"/>
        <end position="252"/>
    </location>
</feature>
<accession>R8BTK7</accession>
<feature type="transmembrane region" description="Helical" evidence="7">
    <location>
        <begin position="336"/>
        <end position="355"/>
    </location>
</feature>
<feature type="transmembrane region" description="Helical" evidence="7">
    <location>
        <begin position="427"/>
        <end position="446"/>
    </location>
</feature>
<dbReference type="AlphaFoldDB" id="R8BTK7"/>
<dbReference type="PANTHER" id="PTHR43791:SF92">
    <property type="entry name" value="AGL026WP"/>
    <property type="match status" value="1"/>
</dbReference>
<dbReference type="FunFam" id="1.20.1250.20:FF:000057">
    <property type="entry name" value="MFS general substrate transporter"/>
    <property type="match status" value="1"/>
</dbReference>
<evidence type="ECO:0000256" key="5">
    <source>
        <dbReference type="ARBA" id="ARBA00023136"/>
    </source>
</evidence>
<dbReference type="InterPro" id="IPR020846">
    <property type="entry name" value="MFS_dom"/>
</dbReference>
<dbReference type="PANTHER" id="PTHR43791">
    <property type="entry name" value="PERMEASE-RELATED"/>
    <property type="match status" value="1"/>
</dbReference>
<keyword evidence="2" id="KW-0813">Transport</keyword>
<evidence type="ECO:0000256" key="3">
    <source>
        <dbReference type="ARBA" id="ARBA00022692"/>
    </source>
</evidence>
<evidence type="ECO:0000256" key="2">
    <source>
        <dbReference type="ARBA" id="ARBA00022448"/>
    </source>
</evidence>
<reference evidence="10" key="1">
    <citation type="journal article" date="2013" name="Genome Announc.">
        <title>Draft genome sequence of the ascomycete Phaeoacremonium aleophilum strain UCR-PA7, a causal agent of the esca disease complex in grapevines.</title>
        <authorList>
            <person name="Blanco-Ulate B."/>
            <person name="Rolshausen P."/>
            <person name="Cantu D."/>
        </authorList>
    </citation>
    <scope>NUCLEOTIDE SEQUENCE [LARGE SCALE GENOMIC DNA]</scope>
    <source>
        <strain evidence="10">UCR-PA7</strain>
    </source>
</reference>
<proteinExistence type="predicted"/>
<feature type="transmembrane region" description="Helical" evidence="7">
    <location>
        <begin position="135"/>
        <end position="160"/>
    </location>
</feature>
<evidence type="ECO:0000313" key="10">
    <source>
        <dbReference type="Proteomes" id="UP000014074"/>
    </source>
</evidence>
<feature type="domain" description="Major facilitator superfamily (MFS) profile" evidence="8">
    <location>
        <begin position="69"/>
        <end position="490"/>
    </location>
</feature>
<evidence type="ECO:0000256" key="4">
    <source>
        <dbReference type="ARBA" id="ARBA00022989"/>
    </source>
</evidence>
<name>R8BTK7_PHAM7</name>
<dbReference type="Proteomes" id="UP000014074">
    <property type="component" value="Unassembled WGS sequence"/>
</dbReference>
<dbReference type="GO" id="GO:0022857">
    <property type="term" value="F:transmembrane transporter activity"/>
    <property type="evidence" value="ECO:0007669"/>
    <property type="project" value="InterPro"/>
</dbReference>
<keyword evidence="4 7" id="KW-1133">Transmembrane helix</keyword>
<evidence type="ECO:0000256" key="6">
    <source>
        <dbReference type="SAM" id="MobiDB-lite"/>
    </source>
</evidence>
<keyword evidence="5 7" id="KW-0472">Membrane</keyword>
<feature type="transmembrane region" description="Helical" evidence="7">
    <location>
        <begin position="166"/>
        <end position="185"/>
    </location>
</feature>
<dbReference type="eggNOG" id="KOG2533">
    <property type="taxonomic scope" value="Eukaryota"/>
</dbReference>
<evidence type="ECO:0000259" key="8">
    <source>
        <dbReference type="PROSITE" id="PS50850"/>
    </source>
</evidence>
<evidence type="ECO:0000256" key="1">
    <source>
        <dbReference type="ARBA" id="ARBA00004141"/>
    </source>
</evidence>
<dbReference type="OrthoDB" id="2250022at2759"/>
<evidence type="ECO:0000313" key="9">
    <source>
        <dbReference type="EMBL" id="EOO02702.1"/>
    </source>
</evidence>
<dbReference type="SUPFAM" id="SSF103473">
    <property type="entry name" value="MFS general substrate transporter"/>
    <property type="match status" value="1"/>
</dbReference>
<evidence type="ECO:0000256" key="7">
    <source>
        <dbReference type="SAM" id="Phobius"/>
    </source>
</evidence>
<keyword evidence="3 7" id="KW-0812">Transmembrane</keyword>
<dbReference type="Gene3D" id="1.20.1250.20">
    <property type="entry name" value="MFS general substrate transporter like domains"/>
    <property type="match status" value="2"/>
</dbReference>
<dbReference type="EMBL" id="KB932905">
    <property type="protein sequence ID" value="EOO02702.1"/>
    <property type="molecule type" value="Genomic_DNA"/>
</dbReference>
<dbReference type="KEGG" id="tmn:UCRPA7_1807"/>
<dbReference type="GO" id="GO:0016020">
    <property type="term" value="C:membrane"/>
    <property type="evidence" value="ECO:0007669"/>
    <property type="project" value="UniProtKB-SubCell"/>
</dbReference>
<dbReference type="FunFam" id="1.20.1250.20:FF:000013">
    <property type="entry name" value="MFS general substrate transporter"/>
    <property type="match status" value="1"/>
</dbReference>
<dbReference type="InterPro" id="IPR036259">
    <property type="entry name" value="MFS_trans_sf"/>
</dbReference>
<dbReference type="GeneID" id="19321994"/>
<keyword evidence="10" id="KW-1185">Reference proteome</keyword>
<feature type="transmembrane region" description="Helical" evidence="7">
    <location>
        <begin position="458"/>
        <end position="481"/>
    </location>
</feature>
<feature type="transmembrane region" description="Helical" evidence="7">
    <location>
        <begin position="367"/>
        <end position="388"/>
    </location>
</feature>
<organism evidence="9 10">
    <name type="scientific">Phaeoacremonium minimum (strain UCR-PA7)</name>
    <name type="common">Esca disease fungus</name>
    <name type="synonym">Togninia minima</name>
    <dbReference type="NCBI Taxonomy" id="1286976"/>
    <lineage>
        <taxon>Eukaryota</taxon>
        <taxon>Fungi</taxon>
        <taxon>Dikarya</taxon>
        <taxon>Ascomycota</taxon>
        <taxon>Pezizomycotina</taxon>
        <taxon>Sordariomycetes</taxon>
        <taxon>Sordariomycetidae</taxon>
        <taxon>Togniniales</taxon>
        <taxon>Togniniaceae</taxon>
        <taxon>Phaeoacremonium</taxon>
    </lineage>
</organism>
<dbReference type="HOGENOM" id="CLU_001265_0_6_1"/>
<protein>
    <submittedName>
        <fullName evidence="9">Putative pantothenate transporter liz1 protein</fullName>
    </submittedName>
</protein>
<feature type="transmembrane region" description="Helical" evidence="7">
    <location>
        <begin position="197"/>
        <end position="217"/>
    </location>
</feature>
<sequence length="514" mass="56469">MSDPESKGDQIAQVENGKKGPPPDYNPGDEPAIKGGRRGLQPPEFLLHMSMEDRLHLEAKLKRKIDLRLMPAIIIMYILNYIDRNNIAAARLAGLEEELNLTSVQFQTAVSILFVGYLLMQIPSNLFLNKIGKPALYLPTCMIVWGTISAATAACTNYAGLIAIRFFLGFVEAAYFPGCLYYLSCWYTRKELGFRSAVLYSGALISGAFSGLIAAGVRGNMDGAKGLRAWKWLFIIEGVVTIFIAFGAFFVLPNFPRTTSWLTEEERQLAAWRLEEDIGEDDWVNSEEQTFWHGAKLAFEDIKTYVLMVLLFCIVASGSVTNFFPTVVATLGYGDVHSLLLTSPPYVLAVITSYLNALHADRTGERFWHIILPLWVAVAAFILGAATMNTAARYVSMMLMVPGVYTGYVVALAWISNTIPRPPAKRAAALAFINAVSNTSSIYASYMYPKTAGPQYTVAFSVNCTTAFIAICAATVLRFILVRLNKKLDAGIYVAGAINAAPGEAASHGFRFKV</sequence>